<keyword evidence="1" id="KW-0175">Coiled coil</keyword>
<feature type="compositionally biased region" description="Low complexity" evidence="2">
    <location>
        <begin position="31"/>
        <end position="43"/>
    </location>
</feature>
<feature type="compositionally biased region" description="Basic and acidic residues" evidence="2">
    <location>
        <begin position="44"/>
        <end position="59"/>
    </location>
</feature>
<name>A0A131Z8S2_RHIAP</name>
<feature type="compositionally biased region" description="Polar residues" evidence="2">
    <location>
        <begin position="1"/>
        <end position="10"/>
    </location>
</feature>
<evidence type="ECO:0000256" key="1">
    <source>
        <dbReference type="SAM" id="Coils"/>
    </source>
</evidence>
<reference evidence="3" key="1">
    <citation type="journal article" date="2016" name="Ticks Tick Borne Dis.">
        <title>De novo assembly and annotation of the salivary gland transcriptome of Rhipicephalus appendiculatus male and female ticks during blood feeding.</title>
        <authorList>
            <person name="de Castro M.H."/>
            <person name="de Klerk D."/>
            <person name="Pienaar R."/>
            <person name="Latif A.A."/>
            <person name="Rees D.J."/>
            <person name="Mans B.J."/>
        </authorList>
    </citation>
    <scope>NUCLEOTIDE SEQUENCE</scope>
    <source>
        <tissue evidence="3">Salivary glands</tissue>
    </source>
</reference>
<dbReference type="EMBL" id="GEDV01000794">
    <property type="protein sequence ID" value="JAP87763.1"/>
    <property type="molecule type" value="Transcribed_RNA"/>
</dbReference>
<proteinExistence type="predicted"/>
<evidence type="ECO:0000313" key="3">
    <source>
        <dbReference type="EMBL" id="JAP87763.1"/>
    </source>
</evidence>
<feature type="region of interest" description="Disordered" evidence="2">
    <location>
        <begin position="1"/>
        <end position="78"/>
    </location>
</feature>
<feature type="coiled-coil region" evidence="1">
    <location>
        <begin position="274"/>
        <end position="308"/>
    </location>
</feature>
<sequence>SSTSWRSAATHSKGPGDNAHCPPNDATLRESGSSVSVRNPVVVRLDKPSSHSLDSDSSKARTSRGATAKRQLTSTDKSATGTLTPFDKLFVAAKHIGLPSSSWAIHCIAENGFRDIVASEIVVVHEPPAMAVRTLKTVHVKSDMSVAILVMGKPVQSIPGVGTELSSAIDLERLLKALDSVSTCRGGPEDKSCMPFELTCAYIDSFGRWRHTSCQIILTSPGGSCEQCRALHQTFQSQASHKFSAQKANTTPLKSDGVPQMGGGKWTNLLRNAIASLQEINANLKTKLQALRVELARVKRDIEPMQEEKSEEEISTDEICTSEDCKEEKIDISEVFLVY</sequence>
<feature type="non-terminal residue" evidence="3">
    <location>
        <position position="1"/>
    </location>
</feature>
<accession>A0A131Z8S2</accession>
<dbReference type="AlphaFoldDB" id="A0A131Z8S2"/>
<organism evidence="3">
    <name type="scientific">Rhipicephalus appendiculatus</name>
    <name type="common">Brown ear tick</name>
    <dbReference type="NCBI Taxonomy" id="34631"/>
    <lineage>
        <taxon>Eukaryota</taxon>
        <taxon>Metazoa</taxon>
        <taxon>Ecdysozoa</taxon>
        <taxon>Arthropoda</taxon>
        <taxon>Chelicerata</taxon>
        <taxon>Arachnida</taxon>
        <taxon>Acari</taxon>
        <taxon>Parasitiformes</taxon>
        <taxon>Ixodida</taxon>
        <taxon>Ixodoidea</taxon>
        <taxon>Ixodidae</taxon>
        <taxon>Rhipicephalinae</taxon>
        <taxon>Rhipicephalus</taxon>
        <taxon>Rhipicephalus</taxon>
    </lineage>
</organism>
<evidence type="ECO:0000256" key="2">
    <source>
        <dbReference type="SAM" id="MobiDB-lite"/>
    </source>
</evidence>
<protein>
    <submittedName>
        <fullName evidence="3">Uncharacterized protein</fullName>
    </submittedName>
</protein>